<dbReference type="GO" id="GO:0016787">
    <property type="term" value="F:hydrolase activity"/>
    <property type="evidence" value="ECO:0007669"/>
    <property type="project" value="UniProtKB-KW"/>
</dbReference>
<dbReference type="InterPro" id="IPR000073">
    <property type="entry name" value="AB_hydrolase_1"/>
</dbReference>
<accession>A0A375IVY7</accession>
<organism evidence="2 3">
    <name type="scientific">Cupriavidus taiwanensis</name>
    <dbReference type="NCBI Taxonomy" id="164546"/>
    <lineage>
        <taxon>Bacteria</taxon>
        <taxon>Pseudomonadati</taxon>
        <taxon>Pseudomonadota</taxon>
        <taxon>Betaproteobacteria</taxon>
        <taxon>Burkholderiales</taxon>
        <taxon>Burkholderiaceae</taxon>
        <taxon>Cupriavidus</taxon>
    </lineage>
</organism>
<dbReference type="Pfam" id="PF00561">
    <property type="entry name" value="Abhydrolase_1"/>
    <property type="match status" value="1"/>
</dbReference>
<dbReference type="AlphaFoldDB" id="A0A375IVY7"/>
<dbReference type="Proteomes" id="UP000256805">
    <property type="component" value="Unassembled WGS sequence"/>
</dbReference>
<protein>
    <submittedName>
        <fullName evidence="2">Putative oxidoreductase Alpha/beta hydrolase fold</fullName>
    </submittedName>
</protein>
<name>A0A375IVY7_9BURK</name>
<dbReference type="PANTHER" id="PTHR43329">
    <property type="entry name" value="EPOXIDE HYDROLASE"/>
    <property type="match status" value="1"/>
</dbReference>
<feature type="domain" description="AB hydrolase-1" evidence="1">
    <location>
        <begin position="42"/>
        <end position="289"/>
    </location>
</feature>
<evidence type="ECO:0000313" key="2">
    <source>
        <dbReference type="EMBL" id="SPR96814.1"/>
    </source>
</evidence>
<proteinExistence type="predicted"/>
<reference evidence="2 3" key="1">
    <citation type="submission" date="2018-01" db="EMBL/GenBank/DDBJ databases">
        <authorList>
            <person name="Gaut B.S."/>
            <person name="Morton B.R."/>
            <person name="Clegg M.T."/>
            <person name="Duvall M.R."/>
        </authorList>
    </citation>
    <scope>NUCLEOTIDE SEQUENCE [LARGE SCALE GENOMIC DNA]</scope>
    <source>
        <strain evidence="2">Cupriavidus taiwanensis cmp 52</strain>
    </source>
</reference>
<dbReference type="InterPro" id="IPR029058">
    <property type="entry name" value="AB_hydrolase_fold"/>
</dbReference>
<keyword evidence="2" id="KW-0378">Hydrolase</keyword>
<dbReference type="Gene3D" id="3.40.50.1820">
    <property type="entry name" value="alpha/beta hydrolase"/>
    <property type="match status" value="1"/>
</dbReference>
<evidence type="ECO:0000313" key="3">
    <source>
        <dbReference type="Proteomes" id="UP000256805"/>
    </source>
</evidence>
<dbReference type="SUPFAM" id="SSF53474">
    <property type="entry name" value="alpha/beta-Hydrolases"/>
    <property type="match status" value="1"/>
</dbReference>
<sequence>MESTAMQAPQVLQQIPPQMWCIDAGDVRLAANRWGAPGPTPPTIVLVHGYPDNSEVWHAVAAQLAGRFDVVAYDVRGAGRSTAPHATAAYRLQKLADDFIAVIDAVSPQRAVHLVGHDWGSIQGWEFVTDPRLQGRIASFTSCSGPCLDHAAIALRELRGQRSLAALGQALRQLMASWYIGVFHLPWLPELAWRLWLGRAWPRYLRLTEGVRVGPNPTQTTDGCHGVRLYRANILPVLRAPRPRAAHAPVQLIVPLHDRYVKPAVTEGMHRWTPQLWRRTVPAQHWLPLAEPAGFADMVREFVDHIEGAPACAALQASRIH</sequence>
<evidence type="ECO:0000259" key="1">
    <source>
        <dbReference type="Pfam" id="PF00561"/>
    </source>
</evidence>
<dbReference type="EMBL" id="OVTA01000008">
    <property type="protein sequence ID" value="SPR96814.1"/>
    <property type="molecule type" value="Genomic_DNA"/>
</dbReference>
<gene>
    <name evidence="2" type="ORF">CBM2634_A160170</name>
</gene>